<accession>A0A9N9TUB9</accession>
<organism evidence="2 3">
    <name type="scientific">Phyllotreta striolata</name>
    <name type="common">Striped flea beetle</name>
    <name type="synonym">Crioceris striolata</name>
    <dbReference type="NCBI Taxonomy" id="444603"/>
    <lineage>
        <taxon>Eukaryota</taxon>
        <taxon>Metazoa</taxon>
        <taxon>Ecdysozoa</taxon>
        <taxon>Arthropoda</taxon>
        <taxon>Hexapoda</taxon>
        <taxon>Insecta</taxon>
        <taxon>Pterygota</taxon>
        <taxon>Neoptera</taxon>
        <taxon>Endopterygota</taxon>
        <taxon>Coleoptera</taxon>
        <taxon>Polyphaga</taxon>
        <taxon>Cucujiformia</taxon>
        <taxon>Chrysomeloidea</taxon>
        <taxon>Chrysomelidae</taxon>
        <taxon>Galerucinae</taxon>
        <taxon>Alticini</taxon>
        <taxon>Phyllotreta</taxon>
    </lineage>
</organism>
<dbReference type="Gene3D" id="6.10.250.2000">
    <property type="match status" value="1"/>
</dbReference>
<feature type="domain" description="PEHE" evidence="1">
    <location>
        <begin position="332"/>
        <end position="450"/>
    </location>
</feature>
<sequence>MSEDFRHESSSKLLSKCTNSVEYFNEINVENESSEEEINVVDHMYATNINIQNGDVNDLPEENPPINCQTAESEVKLIKEWLILHTDLIQQQNDDILDKDREIYVLRKENEMLKEKINCIEKGIPFQLEKNQPIEEEPTVEDMTQGSFKEEVQEDNQIVEGKYVEPSLVQLNYKDEKYNNISASESQVSDSEKNFVEPIVNSLIKLKREECPLLDNSEADWKSKSDILSDNLPISEYSFSVNNISELDPMKNLRMSIRRKRVKSSSSGLSHSESLNLEDKETYRRRFKKKKRRLTKDANILTSVDAYLTQSHEVNLGIPNNEIDIAECLASTLEVPRWRHKIYASCYTMEGTENLDDEVFNKRHMRLEIDERRRKRWDVQRIREQRLIEKLKQRQEKVGLGSKSDGREPINSLWPKLEDVKYLEVVDDLPVAAFGCPITKFNPSEFEVPWMNNPSVLNKKAHSRKSKVRRRSSKR</sequence>
<dbReference type="EMBL" id="OU900099">
    <property type="protein sequence ID" value="CAG9863582.1"/>
    <property type="molecule type" value="Genomic_DNA"/>
</dbReference>
<evidence type="ECO:0000313" key="2">
    <source>
        <dbReference type="EMBL" id="CAG9863582.1"/>
    </source>
</evidence>
<dbReference type="OrthoDB" id="6022555at2759"/>
<gene>
    <name evidence="2" type="ORF">PHYEVI_LOCUS9868</name>
</gene>
<dbReference type="Gene3D" id="1.20.5.170">
    <property type="match status" value="1"/>
</dbReference>
<dbReference type="AlphaFoldDB" id="A0A9N9TUB9"/>
<dbReference type="SMART" id="SM01300">
    <property type="entry name" value="PEHE"/>
    <property type="match status" value="1"/>
</dbReference>
<dbReference type="InterPro" id="IPR029332">
    <property type="entry name" value="PEHE_dom"/>
</dbReference>
<dbReference type="Proteomes" id="UP001153712">
    <property type="component" value="Chromosome 6"/>
</dbReference>
<dbReference type="Pfam" id="PF15275">
    <property type="entry name" value="PEHE"/>
    <property type="match status" value="1"/>
</dbReference>
<dbReference type="InterPro" id="IPR026711">
    <property type="entry name" value="Msl-1"/>
</dbReference>
<keyword evidence="3" id="KW-1185">Reference proteome</keyword>
<name>A0A9N9TUB9_PHYSR</name>
<dbReference type="PANTHER" id="PTHR21656:SF2">
    <property type="entry name" value="MALE-SPECIFIC LETHAL 1 HOMOLOG"/>
    <property type="match status" value="1"/>
</dbReference>
<dbReference type="PROSITE" id="PS52052">
    <property type="entry name" value="PEHE"/>
    <property type="match status" value="1"/>
</dbReference>
<evidence type="ECO:0000313" key="3">
    <source>
        <dbReference type="Proteomes" id="UP001153712"/>
    </source>
</evidence>
<dbReference type="GO" id="GO:0003682">
    <property type="term" value="F:chromatin binding"/>
    <property type="evidence" value="ECO:0007669"/>
    <property type="project" value="TreeGrafter"/>
</dbReference>
<proteinExistence type="predicted"/>
<dbReference type="GO" id="GO:0072487">
    <property type="term" value="C:MSL complex"/>
    <property type="evidence" value="ECO:0007669"/>
    <property type="project" value="InterPro"/>
</dbReference>
<dbReference type="PANTHER" id="PTHR21656">
    <property type="entry name" value="MALE-SPECIFIC LETHAL-1 PROTEIN"/>
    <property type="match status" value="1"/>
</dbReference>
<evidence type="ECO:0000259" key="1">
    <source>
        <dbReference type="PROSITE" id="PS52052"/>
    </source>
</evidence>
<reference evidence="2" key="1">
    <citation type="submission" date="2022-01" db="EMBL/GenBank/DDBJ databases">
        <authorList>
            <person name="King R."/>
        </authorList>
    </citation>
    <scope>NUCLEOTIDE SEQUENCE</scope>
</reference>
<protein>
    <recommendedName>
        <fullName evidence="1">PEHE domain-containing protein</fullName>
    </recommendedName>
</protein>